<dbReference type="Proteomes" id="UP000594865">
    <property type="component" value="Chromosome"/>
</dbReference>
<accession>A0A7T3BKK7</accession>
<dbReference type="EMBL" id="CP065726">
    <property type="protein sequence ID" value="QPT37418.1"/>
    <property type="molecule type" value="Genomic_DNA"/>
</dbReference>
<evidence type="ECO:0000313" key="2">
    <source>
        <dbReference type="Proteomes" id="UP000594865"/>
    </source>
</evidence>
<dbReference type="InterPro" id="IPR007488">
    <property type="entry name" value="DUF535"/>
</dbReference>
<organism evidence="1 2">
    <name type="scientific">Neisseria cinerea</name>
    <dbReference type="NCBI Taxonomy" id="483"/>
    <lineage>
        <taxon>Bacteria</taxon>
        <taxon>Pseudomonadati</taxon>
        <taxon>Pseudomonadota</taxon>
        <taxon>Betaproteobacteria</taxon>
        <taxon>Neisseriales</taxon>
        <taxon>Neisseriaceae</taxon>
        <taxon>Neisseria</taxon>
    </lineage>
</organism>
<dbReference type="GeneID" id="84020957"/>
<keyword evidence="2" id="KW-1185">Reference proteome</keyword>
<protein>
    <submittedName>
        <fullName evidence="1">DUF535 domain-containing protein</fullName>
    </submittedName>
</protein>
<name>A0A7T3BKK7_NEICI</name>
<dbReference type="AlphaFoldDB" id="A0A7T3BKK7"/>
<gene>
    <name evidence="1" type="ORF">I6G28_05585</name>
</gene>
<dbReference type="PANTHER" id="PTHR38785">
    <property type="entry name" value="HOMOLOG OF VIRK"/>
    <property type="match status" value="1"/>
</dbReference>
<dbReference type="PANTHER" id="PTHR38785:SF1">
    <property type="entry name" value="HOMOLOG OF VIRK"/>
    <property type="match status" value="1"/>
</dbReference>
<dbReference type="RefSeq" id="WP_111726805.1">
    <property type="nucleotide sequence ID" value="NZ_CP065726.1"/>
</dbReference>
<sequence length="289" mass="33843">MTTPYTFPRFKEIFTTSSYYGFKHLKFRIRCLAALPQIKQFENFINASPCWRTFFQKFAAVSYPLIHTYLDKRFIFASDRLEALITDLTRAEKLFGSSVIEKFNQEQPYVLAQITDHLTLQLNRNDLCSNEGFWAVSLRDESGKRLYTSTFAFTKDNGLLITSVQGPAGEDAKDIVRSLTKTMYGLRPQQFMIIVLQLLATRFGINSLLGISQEHHVKIRWKLKKRVLINYNEFWQSVQGQKLSNGYWSLPQSFPRKSEAEIESKKRSMYRKRHQMLDDIENSINQKFV</sequence>
<proteinExistence type="predicted"/>
<evidence type="ECO:0000313" key="1">
    <source>
        <dbReference type="EMBL" id="QPT37418.1"/>
    </source>
</evidence>
<dbReference type="Pfam" id="PF04393">
    <property type="entry name" value="DUF535"/>
    <property type="match status" value="1"/>
</dbReference>
<reference evidence="1 2" key="1">
    <citation type="submission" date="2020-12" db="EMBL/GenBank/DDBJ databases">
        <title>FDA dAtabase for Regulatory Grade micrObial Sequences (FDA-ARGOS): Supporting development and validation of Infectious Disease Dx tests.</title>
        <authorList>
            <person name="Sproer C."/>
            <person name="Gronow S."/>
            <person name="Severitt S."/>
            <person name="Schroder I."/>
            <person name="Tallon L."/>
            <person name="Sadzewicz L."/>
            <person name="Zhao X."/>
            <person name="Boylan J."/>
            <person name="Ott S."/>
            <person name="Bowen H."/>
            <person name="Vavikolanu K."/>
            <person name="Mehta A."/>
            <person name="Aluvathingal J."/>
            <person name="Nadendla S."/>
            <person name="Lowell S."/>
            <person name="Myers T."/>
            <person name="Yan Y."/>
            <person name="Sichtig H."/>
        </authorList>
    </citation>
    <scope>NUCLEOTIDE SEQUENCE [LARGE SCALE GENOMIC DNA]</scope>
    <source>
        <strain evidence="1 2">FDAARGOS_871</strain>
    </source>
</reference>